<keyword evidence="6 7" id="KW-0472">Membrane</keyword>
<evidence type="ECO:0000313" key="10">
    <source>
        <dbReference type="Proteomes" id="UP000640335"/>
    </source>
</evidence>
<proteinExistence type="inferred from homology"/>
<feature type="transmembrane region" description="Helical" evidence="7">
    <location>
        <begin position="124"/>
        <end position="144"/>
    </location>
</feature>
<evidence type="ECO:0000256" key="2">
    <source>
        <dbReference type="ARBA" id="ARBA00022448"/>
    </source>
</evidence>
<evidence type="ECO:0000313" key="9">
    <source>
        <dbReference type="EMBL" id="MBD7913718.1"/>
    </source>
</evidence>
<evidence type="ECO:0000256" key="5">
    <source>
        <dbReference type="ARBA" id="ARBA00022989"/>
    </source>
</evidence>
<organism evidence="9 10">
    <name type="scientific">Clostridium gallinarum</name>
    <dbReference type="NCBI Taxonomy" id="2762246"/>
    <lineage>
        <taxon>Bacteria</taxon>
        <taxon>Bacillati</taxon>
        <taxon>Bacillota</taxon>
        <taxon>Clostridia</taxon>
        <taxon>Eubacteriales</taxon>
        <taxon>Clostridiaceae</taxon>
        <taxon>Clostridium</taxon>
    </lineage>
</organism>
<protein>
    <submittedName>
        <fullName evidence="9">ABC transporter permease</fullName>
    </submittedName>
</protein>
<feature type="transmembrane region" description="Helical" evidence="7">
    <location>
        <begin position="68"/>
        <end position="87"/>
    </location>
</feature>
<keyword evidence="4 7" id="KW-0812">Transmembrane</keyword>
<keyword evidence="3" id="KW-1003">Cell membrane</keyword>
<evidence type="ECO:0000256" key="4">
    <source>
        <dbReference type="ARBA" id="ARBA00022692"/>
    </source>
</evidence>
<dbReference type="InterPro" id="IPR035906">
    <property type="entry name" value="MetI-like_sf"/>
</dbReference>
<comment type="caution">
    <text evidence="9">The sequence shown here is derived from an EMBL/GenBank/DDBJ whole genome shotgun (WGS) entry which is preliminary data.</text>
</comment>
<keyword evidence="2 7" id="KW-0813">Transport</keyword>
<comment type="similarity">
    <text evidence="7">Belongs to the binding-protein-dependent transport system permease family.</text>
</comment>
<evidence type="ECO:0000256" key="6">
    <source>
        <dbReference type="ARBA" id="ARBA00023136"/>
    </source>
</evidence>
<reference evidence="9 10" key="1">
    <citation type="submission" date="2020-08" db="EMBL/GenBank/DDBJ databases">
        <title>A Genomic Blueprint of the Chicken Gut Microbiome.</title>
        <authorList>
            <person name="Gilroy R."/>
            <person name="Ravi A."/>
            <person name="Getino M."/>
            <person name="Pursley I."/>
            <person name="Horton D.L."/>
            <person name="Alikhan N.-F."/>
            <person name="Baker D."/>
            <person name="Gharbi K."/>
            <person name="Hall N."/>
            <person name="Watson M."/>
            <person name="Adriaenssens E.M."/>
            <person name="Foster-Nyarko E."/>
            <person name="Jarju S."/>
            <person name="Secka A."/>
            <person name="Antonio M."/>
            <person name="Oren A."/>
            <person name="Chaudhuri R."/>
            <person name="La Ragione R.M."/>
            <person name="Hildebrand F."/>
            <person name="Pallen M.J."/>
        </authorList>
    </citation>
    <scope>NUCLEOTIDE SEQUENCE [LARGE SCALE GENOMIC DNA]</scope>
    <source>
        <strain evidence="9 10">Sa3CUN1</strain>
    </source>
</reference>
<dbReference type="Proteomes" id="UP000640335">
    <property type="component" value="Unassembled WGS sequence"/>
</dbReference>
<feature type="transmembrane region" description="Helical" evidence="7">
    <location>
        <begin position="165"/>
        <end position="189"/>
    </location>
</feature>
<dbReference type="Gene3D" id="1.10.3720.10">
    <property type="entry name" value="MetI-like"/>
    <property type="match status" value="1"/>
</dbReference>
<comment type="subcellular location">
    <subcellularLocation>
        <location evidence="1 7">Cell membrane</location>
        <topology evidence="1 7">Multi-pass membrane protein</topology>
    </subcellularLocation>
</comment>
<dbReference type="PROSITE" id="PS50928">
    <property type="entry name" value="ABC_TM1"/>
    <property type="match status" value="1"/>
</dbReference>
<gene>
    <name evidence="9" type="ORF">H9660_01010</name>
</gene>
<feature type="transmembrane region" description="Helical" evidence="7">
    <location>
        <begin position="221"/>
        <end position="243"/>
    </location>
</feature>
<dbReference type="InterPro" id="IPR000515">
    <property type="entry name" value="MetI-like"/>
</dbReference>
<dbReference type="PANTHER" id="PTHR30151:SF0">
    <property type="entry name" value="ABC TRANSPORTER PERMEASE PROTEIN MJ0413-RELATED"/>
    <property type="match status" value="1"/>
</dbReference>
<keyword evidence="10" id="KW-1185">Reference proteome</keyword>
<evidence type="ECO:0000256" key="3">
    <source>
        <dbReference type="ARBA" id="ARBA00022475"/>
    </source>
</evidence>
<feature type="domain" description="ABC transmembrane type-1" evidence="8">
    <location>
        <begin position="59"/>
        <end position="243"/>
    </location>
</feature>
<name>A0ABR8PZY5_9CLOT</name>
<evidence type="ECO:0000256" key="1">
    <source>
        <dbReference type="ARBA" id="ARBA00004651"/>
    </source>
</evidence>
<dbReference type="EMBL" id="JACSQZ010000002">
    <property type="protein sequence ID" value="MBD7913718.1"/>
    <property type="molecule type" value="Genomic_DNA"/>
</dbReference>
<evidence type="ECO:0000256" key="7">
    <source>
        <dbReference type="RuleBase" id="RU363032"/>
    </source>
</evidence>
<dbReference type="PANTHER" id="PTHR30151">
    <property type="entry name" value="ALKANE SULFONATE ABC TRANSPORTER-RELATED, MEMBRANE SUBUNIT"/>
    <property type="match status" value="1"/>
</dbReference>
<feature type="transmembrane region" description="Helical" evidence="7">
    <location>
        <begin position="99"/>
        <end position="118"/>
    </location>
</feature>
<dbReference type="SUPFAM" id="SSF161098">
    <property type="entry name" value="MetI-like"/>
    <property type="match status" value="1"/>
</dbReference>
<dbReference type="Pfam" id="PF00528">
    <property type="entry name" value="BPD_transp_1"/>
    <property type="match status" value="1"/>
</dbReference>
<sequence length="255" mass="28581">MKTSSMKDNKLIFISIILIILLWGVLANVINNDIYLPRINKVLKEIVVIVIKNDFIKNIGYSLLRGGASFFIALVLAIFLGIVSGFNKIAYNFFYPINSILKSIPTIAFILIALIWVNKNYAPYLIGIVIAFPILYESVINSILNSNKNLEEMMNSFNLGFLTKLFNLHIQFIIISISQIATSVFSLVFKVVIAGEVFGQPNYGIGTAIQKEKINFSTSGIFAWIIIVAVLCFIIDKIILLFINKSLKGGRYLID</sequence>
<dbReference type="CDD" id="cd06261">
    <property type="entry name" value="TM_PBP2"/>
    <property type="match status" value="1"/>
</dbReference>
<evidence type="ECO:0000259" key="8">
    <source>
        <dbReference type="PROSITE" id="PS50928"/>
    </source>
</evidence>
<keyword evidence="5 7" id="KW-1133">Transmembrane helix</keyword>
<accession>A0ABR8PZY5</accession>
<dbReference type="RefSeq" id="WP_191747626.1">
    <property type="nucleotide sequence ID" value="NZ_JACSQZ010000002.1"/>
</dbReference>